<evidence type="ECO:0000256" key="6">
    <source>
        <dbReference type="ARBA" id="ARBA00022692"/>
    </source>
</evidence>
<dbReference type="GO" id="GO:0043190">
    <property type="term" value="C:ATP-binding cassette (ABC) transporter complex"/>
    <property type="evidence" value="ECO:0007669"/>
    <property type="project" value="InterPro"/>
</dbReference>
<evidence type="ECO:0000256" key="1">
    <source>
        <dbReference type="ARBA" id="ARBA00003159"/>
    </source>
</evidence>
<dbReference type="InterPro" id="IPR043429">
    <property type="entry name" value="ArtM/GltK/GlnP/TcyL/YhdX-like"/>
</dbReference>
<keyword evidence="13" id="KW-1185">Reference proteome</keyword>
<evidence type="ECO:0000256" key="10">
    <source>
        <dbReference type="RuleBase" id="RU363032"/>
    </source>
</evidence>
<evidence type="ECO:0000256" key="7">
    <source>
        <dbReference type="ARBA" id="ARBA00022970"/>
    </source>
</evidence>
<organism evidence="12 13">
    <name type="scientific">Robbsia andropogonis</name>
    <dbReference type="NCBI Taxonomy" id="28092"/>
    <lineage>
        <taxon>Bacteria</taxon>
        <taxon>Pseudomonadati</taxon>
        <taxon>Pseudomonadota</taxon>
        <taxon>Betaproteobacteria</taxon>
        <taxon>Burkholderiales</taxon>
        <taxon>Burkholderiaceae</taxon>
        <taxon>Robbsia</taxon>
    </lineage>
</organism>
<dbReference type="CDD" id="cd06261">
    <property type="entry name" value="TM_PBP2"/>
    <property type="match status" value="1"/>
</dbReference>
<keyword evidence="8 10" id="KW-1133">Transmembrane helix</keyword>
<protein>
    <submittedName>
        <fullName evidence="12">Polar amino acid ABC transporter permease</fullName>
    </submittedName>
</protein>
<feature type="transmembrane region" description="Helical" evidence="10">
    <location>
        <begin position="195"/>
        <end position="213"/>
    </location>
</feature>
<dbReference type="Pfam" id="PF00528">
    <property type="entry name" value="BPD_transp_1"/>
    <property type="match status" value="1"/>
</dbReference>
<comment type="similarity">
    <text evidence="3">Belongs to the binding-protein-dependent transport system permease family. HisMQ subfamily.</text>
</comment>
<keyword evidence="5" id="KW-1003">Cell membrane</keyword>
<name>A0A0F5JYK4_9BURK</name>
<dbReference type="PANTHER" id="PTHR30614">
    <property type="entry name" value="MEMBRANE COMPONENT OF AMINO ACID ABC TRANSPORTER"/>
    <property type="match status" value="1"/>
</dbReference>
<evidence type="ECO:0000256" key="3">
    <source>
        <dbReference type="ARBA" id="ARBA00010072"/>
    </source>
</evidence>
<evidence type="ECO:0000256" key="8">
    <source>
        <dbReference type="ARBA" id="ARBA00022989"/>
    </source>
</evidence>
<keyword evidence="6 10" id="KW-0812">Transmembrane</keyword>
<dbReference type="STRING" id="28092.WM40_15355"/>
<comment type="subcellular location">
    <subcellularLocation>
        <location evidence="2">Cell inner membrane</location>
        <topology evidence="2">Multi-pass membrane protein</topology>
    </subcellularLocation>
    <subcellularLocation>
        <location evidence="10">Cell membrane</location>
        <topology evidence="10">Multi-pass membrane protein</topology>
    </subcellularLocation>
</comment>
<comment type="function">
    <text evidence="1">Part of the binding-protein-dependent transport system for glutamine; probably responsible for the translocation of the substrate across the membrane.</text>
</comment>
<evidence type="ECO:0000256" key="9">
    <source>
        <dbReference type="ARBA" id="ARBA00023136"/>
    </source>
</evidence>
<evidence type="ECO:0000313" key="13">
    <source>
        <dbReference type="Proteomes" id="UP000033618"/>
    </source>
</evidence>
<dbReference type="SUPFAM" id="SSF161098">
    <property type="entry name" value="MetI-like"/>
    <property type="match status" value="1"/>
</dbReference>
<dbReference type="OrthoDB" id="7026155at2"/>
<feature type="domain" description="ABC transmembrane type-1" evidence="11">
    <location>
        <begin position="25"/>
        <end position="214"/>
    </location>
</feature>
<dbReference type="InterPro" id="IPR000515">
    <property type="entry name" value="MetI-like"/>
</dbReference>
<dbReference type="NCBIfam" id="TIGR01726">
    <property type="entry name" value="HEQRo_perm_3TM"/>
    <property type="match status" value="1"/>
</dbReference>
<dbReference type="RefSeq" id="WP_024905368.1">
    <property type="nucleotide sequence ID" value="NZ_CADFGU010000012.1"/>
</dbReference>
<dbReference type="GO" id="GO:0022857">
    <property type="term" value="F:transmembrane transporter activity"/>
    <property type="evidence" value="ECO:0007669"/>
    <property type="project" value="InterPro"/>
</dbReference>
<dbReference type="PANTHER" id="PTHR30614:SF20">
    <property type="entry name" value="GLUTAMINE TRANSPORT SYSTEM PERMEASE PROTEIN GLNP"/>
    <property type="match status" value="1"/>
</dbReference>
<dbReference type="Proteomes" id="UP000033618">
    <property type="component" value="Unassembled WGS sequence"/>
</dbReference>
<dbReference type="EMBL" id="LAQU01000016">
    <property type="protein sequence ID" value="KKB62689.1"/>
    <property type="molecule type" value="Genomic_DNA"/>
</dbReference>
<feature type="transmembrane region" description="Helical" evidence="10">
    <location>
        <begin position="20"/>
        <end position="48"/>
    </location>
</feature>
<dbReference type="InterPro" id="IPR035906">
    <property type="entry name" value="MetI-like_sf"/>
</dbReference>
<evidence type="ECO:0000313" key="12">
    <source>
        <dbReference type="EMBL" id="KKB62689.1"/>
    </source>
</evidence>
<proteinExistence type="inferred from homology"/>
<dbReference type="PATRIC" id="fig|28092.6.peg.3626"/>
<evidence type="ECO:0000256" key="4">
    <source>
        <dbReference type="ARBA" id="ARBA00022448"/>
    </source>
</evidence>
<reference evidence="12 13" key="1">
    <citation type="submission" date="2015-03" db="EMBL/GenBank/DDBJ databases">
        <title>Draft Genome Sequence of Burkholderia andropogonis type strain ICMP2807, isolated from Sorghum bicolor.</title>
        <authorList>
            <person name="Lopes-Santos L."/>
            <person name="Castro D.B."/>
            <person name="Ottoboni L.M."/>
            <person name="Park D."/>
            <person name="Weirc B.S."/>
            <person name="Destefano S.A."/>
        </authorList>
    </citation>
    <scope>NUCLEOTIDE SEQUENCE [LARGE SCALE GENOMIC DNA]</scope>
    <source>
        <strain evidence="12 13">ICMP2807</strain>
    </source>
</reference>
<evidence type="ECO:0000259" key="11">
    <source>
        <dbReference type="PROSITE" id="PS50928"/>
    </source>
</evidence>
<dbReference type="InterPro" id="IPR010065">
    <property type="entry name" value="AA_ABC_transptr_permease_3TM"/>
</dbReference>
<sequence>MQAILDNFFNWDIYVQVAPFLLRGLTMTIGLSLLVIPCGFAAGMVVAILSHHLRSRIARLLLAAYIDLFRAVPPLVLLIFIYFGAPFLGWNMPKLLAVAIGFMLNNSSYYGEVLRAGFESIPKGQLEAARSTGMTAAQTTVLIVIPQAVRTVMPELISNTIEVVKLTTIASVVALPELLRVARDAQSLLYNPSPIMLAALVYLAMLWPLVRLLRRFEQKHMR</sequence>
<dbReference type="GO" id="GO:0006865">
    <property type="term" value="P:amino acid transport"/>
    <property type="evidence" value="ECO:0007669"/>
    <property type="project" value="UniProtKB-KW"/>
</dbReference>
<comment type="caution">
    <text evidence="12">The sequence shown here is derived from an EMBL/GenBank/DDBJ whole genome shotgun (WGS) entry which is preliminary data.</text>
</comment>
<evidence type="ECO:0000256" key="2">
    <source>
        <dbReference type="ARBA" id="ARBA00004429"/>
    </source>
</evidence>
<keyword evidence="4 10" id="KW-0813">Transport</keyword>
<gene>
    <name evidence="12" type="ORF">WM40_15355</name>
</gene>
<keyword evidence="9 10" id="KW-0472">Membrane</keyword>
<dbReference type="AlphaFoldDB" id="A0A0F5JYK4"/>
<keyword evidence="7" id="KW-0029">Amino-acid transport</keyword>
<accession>A0A0F5JYK4</accession>
<dbReference type="Gene3D" id="1.10.3720.10">
    <property type="entry name" value="MetI-like"/>
    <property type="match status" value="1"/>
</dbReference>
<evidence type="ECO:0000256" key="5">
    <source>
        <dbReference type="ARBA" id="ARBA00022475"/>
    </source>
</evidence>
<dbReference type="PROSITE" id="PS50928">
    <property type="entry name" value="ABC_TM1"/>
    <property type="match status" value="1"/>
</dbReference>
<feature type="transmembrane region" description="Helical" evidence="10">
    <location>
        <begin position="60"/>
        <end position="85"/>
    </location>
</feature>